<dbReference type="Proteomes" id="UP000005239">
    <property type="component" value="Unassembled WGS sequence"/>
</dbReference>
<gene>
    <name evidence="1" type="primary">WBGene00278600</name>
</gene>
<dbReference type="InterPro" id="IPR011009">
    <property type="entry name" value="Kinase-like_dom_sf"/>
</dbReference>
<evidence type="ECO:0000313" key="2">
    <source>
        <dbReference type="Proteomes" id="UP000005239"/>
    </source>
</evidence>
<dbReference type="Pfam" id="PF07914">
    <property type="entry name" value="DUF1679"/>
    <property type="match status" value="1"/>
</dbReference>
<dbReference type="EnsemblMetazoa" id="PPA40231.1">
    <property type="protein sequence ID" value="PPA40231.1"/>
    <property type="gene ID" value="WBGene00278600"/>
</dbReference>
<dbReference type="Gene3D" id="3.90.1200.10">
    <property type="match status" value="1"/>
</dbReference>
<dbReference type="SMART" id="SM00587">
    <property type="entry name" value="CHK"/>
    <property type="match status" value="1"/>
</dbReference>
<protein>
    <submittedName>
        <fullName evidence="1">Phosphotransferase</fullName>
    </submittedName>
</protein>
<dbReference type="AlphaFoldDB" id="A0A2A6BWB8"/>
<sequence>MWSAWLIVIYSLTCLLAIALILLAIFSIRVDRERKKKMEGRTHEMDSTIVILSDEEKDTITSHSHSSQEMSTDWIERALANHFGVIPTIIDSGRIEEASHGFMSSILRVSLLWPIDRNDLPSSIVLKMPGVTMANEALEATMEGMDEESREQMKKVGDTSVNAMSQLMHDTEAKTYALFRDSVAPFKMPLCYHSSLIGSDQPVILMEDIKGASINDVVDGFREKQLYSIVDEIVKIHAYSFENEQWRSIRTHKDPEMIAGYSIMLSSFSSSLTQKFPDYAEDLNMLTKHCISDPEWWIKYENTFDNRDMISVLVHGDMWSPQFLWKGDQLQSIVDWQLVHPGSLTEDLLHVLSLCIPVEMRERLTKPLLNYYYEKISELMEEKNKKVPFSKEYLEKDYMETLPVTACIGLFALSMWSNSPVLRSGTSLDHFRISEMEKRVLSIVSHCVQQCKWT</sequence>
<accession>A0A8R1UVZ7</accession>
<accession>A0A2A6BWB8</accession>
<dbReference type="InterPro" id="IPR012877">
    <property type="entry name" value="Dhs-27"/>
</dbReference>
<reference evidence="2" key="1">
    <citation type="journal article" date="2008" name="Nat. Genet.">
        <title>The Pristionchus pacificus genome provides a unique perspective on nematode lifestyle and parasitism.</title>
        <authorList>
            <person name="Dieterich C."/>
            <person name="Clifton S.W."/>
            <person name="Schuster L.N."/>
            <person name="Chinwalla A."/>
            <person name="Delehaunty K."/>
            <person name="Dinkelacker I."/>
            <person name="Fulton L."/>
            <person name="Fulton R."/>
            <person name="Godfrey J."/>
            <person name="Minx P."/>
            <person name="Mitreva M."/>
            <person name="Roeseler W."/>
            <person name="Tian H."/>
            <person name="Witte H."/>
            <person name="Yang S.P."/>
            <person name="Wilson R.K."/>
            <person name="Sommer R.J."/>
        </authorList>
    </citation>
    <scope>NUCLEOTIDE SEQUENCE [LARGE SCALE GENOMIC DNA]</scope>
    <source>
        <strain evidence="2">PS312</strain>
    </source>
</reference>
<reference evidence="1" key="2">
    <citation type="submission" date="2022-06" db="UniProtKB">
        <authorList>
            <consortium name="EnsemblMetazoa"/>
        </authorList>
    </citation>
    <scope>IDENTIFICATION</scope>
    <source>
        <strain evidence="1">PS312</strain>
    </source>
</reference>
<dbReference type="SUPFAM" id="SSF56112">
    <property type="entry name" value="Protein kinase-like (PK-like)"/>
    <property type="match status" value="1"/>
</dbReference>
<evidence type="ECO:0000313" key="1">
    <source>
        <dbReference type="EnsemblMetazoa" id="PPA40231.1"/>
    </source>
</evidence>
<organism evidence="1 2">
    <name type="scientific">Pristionchus pacificus</name>
    <name type="common">Parasitic nematode worm</name>
    <dbReference type="NCBI Taxonomy" id="54126"/>
    <lineage>
        <taxon>Eukaryota</taxon>
        <taxon>Metazoa</taxon>
        <taxon>Ecdysozoa</taxon>
        <taxon>Nematoda</taxon>
        <taxon>Chromadorea</taxon>
        <taxon>Rhabditida</taxon>
        <taxon>Rhabditina</taxon>
        <taxon>Diplogasteromorpha</taxon>
        <taxon>Diplogasteroidea</taxon>
        <taxon>Neodiplogasteridae</taxon>
        <taxon>Pristionchus</taxon>
    </lineage>
</organism>
<dbReference type="InterPro" id="IPR052961">
    <property type="entry name" value="Oxido-Kinase-like_Enzymes"/>
</dbReference>
<dbReference type="PANTHER" id="PTHR23020">
    <property type="entry name" value="UNCHARACTERIZED NUCLEAR HORMONE RECEPTOR-RELATED"/>
    <property type="match status" value="1"/>
</dbReference>
<name>A0A2A6BWB8_PRIPA</name>
<keyword evidence="2" id="KW-1185">Reference proteome</keyword>
<dbReference type="PANTHER" id="PTHR23020:SF20">
    <property type="entry name" value="CHK KINASE-LIKE DOMAIN-CONTAINING PROTEIN"/>
    <property type="match status" value="1"/>
</dbReference>
<dbReference type="InterPro" id="IPR015897">
    <property type="entry name" value="CHK_kinase-like"/>
</dbReference>
<proteinExistence type="predicted"/>